<accession>A0A9D1LT26</accession>
<gene>
    <name evidence="1" type="ORF">IAC59_10185</name>
</gene>
<dbReference type="EMBL" id="DVNK01000062">
    <property type="protein sequence ID" value="HIU47605.1"/>
    <property type="molecule type" value="Genomic_DNA"/>
</dbReference>
<organism evidence="1 2">
    <name type="scientific">Candidatus Fimadaptatus faecigallinarum</name>
    <dbReference type="NCBI Taxonomy" id="2840814"/>
    <lineage>
        <taxon>Bacteria</taxon>
        <taxon>Bacillati</taxon>
        <taxon>Bacillota</taxon>
        <taxon>Clostridia</taxon>
        <taxon>Eubacteriales</taxon>
        <taxon>Candidatus Fimadaptatus</taxon>
    </lineage>
</organism>
<sequence>MLFACRVIEGRTTFEQVPRLLKQQTADVLINDFGVPEIVPVEFGGTLGAETQE</sequence>
<protein>
    <submittedName>
        <fullName evidence="1">Uncharacterized protein</fullName>
    </submittedName>
</protein>
<name>A0A9D1LT26_9FIRM</name>
<reference evidence="1" key="1">
    <citation type="submission" date="2020-10" db="EMBL/GenBank/DDBJ databases">
        <authorList>
            <person name="Gilroy R."/>
        </authorList>
    </citation>
    <scope>NUCLEOTIDE SEQUENCE</scope>
    <source>
        <strain evidence="1">ChiSxjej2B14-8506</strain>
    </source>
</reference>
<dbReference type="Proteomes" id="UP000824123">
    <property type="component" value="Unassembled WGS sequence"/>
</dbReference>
<comment type="caution">
    <text evidence="1">The sequence shown here is derived from an EMBL/GenBank/DDBJ whole genome shotgun (WGS) entry which is preliminary data.</text>
</comment>
<dbReference type="AlphaFoldDB" id="A0A9D1LT26"/>
<proteinExistence type="predicted"/>
<evidence type="ECO:0000313" key="1">
    <source>
        <dbReference type="EMBL" id="HIU47605.1"/>
    </source>
</evidence>
<evidence type="ECO:0000313" key="2">
    <source>
        <dbReference type="Proteomes" id="UP000824123"/>
    </source>
</evidence>
<reference evidence="1" key="2">
    <citation type="journal article" date="2021" name="PeerJ">
        <title>Extensive microbial diversity within the chicken gut microbiome revealed by metagenomics and culture.</title>
        <authorList>
            <person name="Gilroy R."/>
            <person name="Ravi A."/>
            <person name="Getino M."/>
            <person name="Pursley I."/>
            <person name="Horton D.L."/>
            <person name="Alikhan N.F."/>
            <person name="Baker D."/>
            <person name="Gharbi K."/>
            <person name="Hall N."/>
            <person name="Watson M."/>
            <person name="Adriaenssens E.M."/>
            <person name="Foster-Nyarko E."/>
            <person name="Jarju S."/>
            <person name="Secka A."/>
            <person name="Antonio M."/>
            <person name="Oren A."/>
            <person name="Chaudhuri R.R."/>
            <person name="La Ragione R."/>
            <person name="Hildebrand F."/>
            <person name="Pallen M.J."/>
        </authorList>
    </citation>
    <scope>NUCLEOTIDE SEQUENCE</scope>
    <source>
        <strain evidence="1">ChiSxjej2B14-8506</strain>
    </source>
</reference>